<dbReference type="InterPro" id="IPR027483">
    <property type="entry name" value="PInositol-4-P-4/5-kinase_C_sf"/>
</dbReference>
<keyword evidence="1" id="KW-0808">Transferase</keyword>
<keyword evidence="5" id="KW-1185">Reference proteome</keyword>
<proteinExistence type="predicted"/>
<dbReference type="SUPFAM" id="SSF56104">
    <property type="entry name" value="SAICAR synthase-like"/>
    <property type="match status" value="1"/>
</dbReference>
<dbReference type="Proteomes" id="UP001211065">
    <property type="component" value="Unassembled WGS sequence"/>
</dbReference>
<dbReference type="AlphaFoldDB" id="A0AAD5XZ22"/>
<dbReference type="InterPro" id="IPR023610">
    <property type="entry name" value="PInositol-4/5-P-5/4-kinase"/>
</dbReference>
<evidence type="ECO:0000313" key="4">
    <source>
        <dbReference type="EMBL" id="KAJ3217927.1"/>
    </source>
</evidence>
<evidence type="ECO:0000313" key="5">
    <source>
        <dbReference type="Proteomes" id="UP001211065"/>
    </source>
</evidence>
<dbReference type="PROSITE" id="PS51455">
    <property type="entry name" value="PIPK"/>
    <property type="match status" value="1"/>
</dbReference>
<evidence type="ECO:0000259" key="3">
    <source>
        <dbReference type="PROSITE" id="PS51455"/>
    </source>
</evidence>
<keyword evidence="2" id="KW-0812">Transmembrane</keyword>
<keyword evidence="1" id="KW-0418">Kinase</keyword>
<evidence type="ECO:0000256" key="2">
    <source>
        <dbReference type="SAM" id="Phobius"/>
    </source>
</evidence>
<keyword evidence="1" id="KW-0067">ATP-binding</keyword>
<dbReference type="GO" id="GO:0046854">
    <property type="term" value="P:phosphatidylinositol phosphate biosynthetic process"/>
    <property type="evidence" value="ECO:0007669"/>
    <property type="project" value="TreeGrafter"/>
</dbReference>
<feature type="transmembrane region" description="Helical" evidence="2">
    <location>
        <begin position="6"/>
        <end position="24"/>
    </location>
</feature>
<accession>A0AAD5XZ22</accession>
<dbReference type="GO" id="GO:0005524">
    <property type="term" value="F:ATP binding"/>
    <property type="evidence" value="ECO:0007669"/>
    <property type="project" value="UniProtKB-UniRule"/>
</dbReference>
<dbReference type="Gene3D" id="3.30.800.10">
    <property type="entry name" value="Phosphatidylinositol Phosphate Kinase II Beta"/>
    <property type="match status" value="1"/>
</dbReference>
<dbReference type="PANTHER" id="PTHR23086">
    <property type="entry name" value="PHOSPHATIDYLINOSITOL-4-PHOSPHATE 5-KINASE"/>
    <property type="match status" value="1"/>
</dbReference>
<dbReference type="SMART" id="SM00330">
    <property type="entry name" value="PIPKc"/>
    <property type="match status" value="1"/>
</dbReference>
<comment type="caution">
    <text evidence="4">The sequence shown here is derived from an EMBL/GenBank/DDBJ whole genome shotgun (WGS) entry which is preliminary data.</text>
</comment>
<keyword evidence="1" id="KW-0547">Nucleotide-binding</keyword>
<evidence type="ECO:0000256" key="1">
    <source>
        <dbReference type="PROSITE-ProRule" id="PRU00781"/>
    </source>
</evidence>
<dbReference type="PANTHER" id="PTHR23086:SF8">
    <property type="entry name" value="PHOSPHATIDYLINOSITOL 5-PHOSPHATE 4-KINASE, ISOFORM A"/>
    <property type="match status" value="1"/>
</dbReference>
<dbReference type="EMBL" id="JADGJW010000404">
    <property type="protein sequence ID" value="KAJ3217927.1"/>
    <property type="molecule type" value="Genomic_DNA"/>
</dbReference>
<reference evidence="4" key="1">
    <citation type="submission" date="2020-05" db="EMBL/GenBank/DDBJ databases">
        <title>Phylogenomic resolution of chytrid fungi.</title>
        <authorList>
            <person name="Stajich J.E."/>
            <person name="Amses K."/>
            <person name="Simmons R."/>
            <person name="Seto K."/>
            <person name="Myers J."/>
            <person name="Bonds A."/>
            <person name="Quandt C.A."/>
            <person name="Barry K."/>
            <person name="Liu P."/>
            <person name="Grigoriev I."/>
            <person name="Longcore J.E."/>
            <person name="James T.Y."/>
        </authorList>
    </citation>
    <scope>NUCLEOTIDE SEQUENCE</scope>
    <source>
        <strain evidence="4">JEL0476</strain>
    </source>
</reference>
<dbReference type="InterPro" id="IPR027484">
    <property type="entry name" value="PInositol-4-P-5-kinase_N"/>
</dbReference>
<protein>
    <submittedName>
        <fullName evidence="4">Phosphatidylinositol 4-phosphate 5-kinase 9</fullName>
    </submittedName>
</protein>
<feature type="domain" description="PIPK" evidence="3">
    <location>
        <begin position="1"/>
        <end position="504"/>
    </location>
</feature>
<dbReference type="GO" id="GO:0016308">
    <property type="term" value="F:1-phosphatidylinositol-4-phosphate 5-kinase activity"/>
    <property type="evidence" value="ECO:0007669"/>
    <property type="project" value="TreeGrafter"/>
</dbReference>
<sequence>MLYATLLILTLSLLLFFGIIIPFLKQRKAKLFNFSNKDEPHHFKLLRKQLSNSLSCKPYDTSILTVHNPNTFKEIRNLHLDESLALSFSKPFKPRKSEGKSSSSFLETSDNLYLIKTLKASQELNTLKLFLFNYFEHIKKFKHTLLPIFYGLYTFKKPGYEFSFVVLKNLFPKKFVLSSKFDFKGSNLGRKALHYNSLEAKINYIPSVIDEENTSNTENDLFCQNEQTLKELDFKLLFDHGKQNKFKLGQINKDKLLTQLKIDVDFLKANNLIDYSFLVGVYREKKPMNSYQKTLAKFLSNINEKYKLLSNNKRHTVHFPSLAALKSLSKSKLSKEIQKKNSMSSITENENILTETSLLLSTKRLNNGGSSFDFSNKKTPAYISNKLEVDLEKGFNRENYSKQETKSYGSVCIESQPFHKSFEGGMKSVDFSNDEMVMFEEEGEILYEIYFVGLIDILQTYDFSKKLERTLKRQKLFSDQLYNNSNGSFKFKKKRSVASISSVPKSVLGVFKKETTESNEDDYETARLPHFNNIRRNSAAPAPTCSGDLRKSVVKKNSHVIFDKKKRHSENSFWKSFEFKLEPSVEEPDRYGERLKNFIDEVFC</sequence>
<dbReference type="GO" id="GO:0005886">
    <property type="term" value="C:plasma membrane"/>
    <property type="evidence" value="ECO:0007669"/>
    <property type="project" value="TreeGrafter"/>
</dbReference>
<name>A0AAD5XZ22_9FUNG</name>
<gene>
    <name evidence="4" type="primary">PIP5K9</name>
    <name evidence="4" type="ORF">HK099_005298</name>
</gene>
<dbReference type="InterPro" id="IPR002498">
    <property type="entry name" value="PInositol-4-P-4/5-kinase_core"/>
</dbReference>
<dbReference type="Gene3D" id="3.30.810.10">
    <property type="entry name" value="2-Layer Sandwich"/>
    <property type="match status" value="1"/>
</dbReference>
<keyword evidence="2" id="KW-0472">Membrane</keyword>
<organism evidence="4 5">
    <name type="scientific">Clydaea vesicula</name>
    <dbReference type="NCBI Taxonomy" id="447962"/>
    <lineage>
        <taxon>Eukaryota</taxon>
        <taxon>Fungi</taxon>
        <taxon>Fungi incertae sedis</taxon>
        <taxon>Chytridiomycota</taxon>
        <taxon>Chytridiomycota incertae sedis</taxon>
        <taxon>Chytridiomycetes</taxon>
        <taxon>Lobulomycetales</taxon>
        <taxon>Lobulomycetaceae</taxon>
        <taxon>Clydaea</taxon>
    </lineage>
</organism>
<keyword evidence="2" id="KW-1133">Transmembrane helix</keyword>
<dbReference type="Pfam" id="PF01504">
    <property type="entry name" value="PIP5K"/>
    <property type="match status" value="1"/>
</dbReference>